<keyword evidence="4 7" id="KW-0812">Transmembrane</keyword>
<accession>A0ABP8V6F9</accession>
<protein>
    <submittedName>
        <fullName evidence="8">APC family permease</fullName>
    </submittedName>
</protein>
<dbReference type="InterPro" id="IPR050367">
    <property type="entry name" value="APC_superfamily"/>
</dbReference>
<dbReference type="InterPro" id="IPR002293">
    <property type="entry name" value="AA/rel_permease1"/>
</dbReference>
<organism evidence="8 9">
    <name type="scientific">Kistimonas scapharcae</name>
    <dbReference type="NCBI Taxonomy" id="1036133"/>
    <lineage>
        <taxon>Bacteria</taxon>
        <taxon>Pseudomonadati</taxon>
        <taxon>Pseudomonadota</taxon>
        <taxon>Gammaproteobacteria</taxon>
        <taxon>Oceanospirillales</taxon>
        <taxon>Endozoicomonadaceae</taxon>
        <taxon>Kistimonas</taxon>
    </lineage>
</organism>
<evidence type="ECO:0000256" key="4">
    <source>
        <dbReference type="ARBA" id="ARBA00022692"/>
    </source>
</evidence>
<feature type="transmembrane region" description="Helical" evidence="7">
    <location>
        <begin position="190"/>
        <end position="210"/>
    </location>
</feature>
<feature type="transmembrane region" description="Helical" evidence="7">
    <location>
        <begin position="86"/>
        <end position="111"/>
    </location>
</feature>
<comment type="caution">
    <text evidence="8">The sequence shown here is derived from an EMBL/GenBank/DDBJ whole genome shotgun (WGS) entry which is preliminary data.</text>
</comment>
<evidence type="ECO:0000256" key="2">
    <source>
        <dbReference type="ARBA" id="ARBA00022448"/>
    </source>
</evidence>
<dbReference type="Pfam" id="PF13520">
    <property type="entry name" value="AA_permease_2"/>
    <property type="match status" value="1"/>
</dbReference>
<dbReference type="RefSeq" id="WP_345196862.1">
    <property type="nucleotide sequence ID" value="NZ_BAABFL010000411.1"/>
</dbReference>
<proteinExistence type="predicted"/>
<feature type="transmembrane region" description="Helical" evidence="7">
    <location>
        <begin position="325"/>
        <end position="346"/>
    </location>
</feature>
<feature type="transmembrane region" description="Helical" evidence="7">
    <location>
        <begin position="151"/>
        <end position="170"/>
    </location>
</feature>
<feature type="transmembrane region" description="Helical" evidence="7">
    <location>
        <begin position="38"/>
        <end position="56"/>
    </location>
</feature>
<feature type="transmembrane region" description="Helical" evidence="7">
    <location>
        <begin position="12"/>
        <end position="32"/>
    </location>
</feature>
<feature type="transmembrane region" description="Helical" evidence="7">
    <location>
        <begin position="352"/>
        <end position="375"/>
    </location>
</feature>
<keyword evidence="2" id="KW-0813">Transport</keyword>
<keyword evidence="5 7" id="KW-1133">Transmembrane helix</keyword>
<feature type="transmembrane region" description="Helical" evidence="7">
    <location>
        <begin position="396"/>
        <end position="419"/>
    </location>
</feature>
<evidence type="ECO:0000256" key="6">
    <source>
        <dbReference type="ARBA" id="ARBA00023136"/>
    </source>
</evidence>
<keyword evidence="9" id="KW-1185">Reference proteome</keyword>
<evidence type="ECO:0000256" key="1">
    <source>
        <dbReference type="ARBA" id="ARBA00004651"/>
    </source>
</evidence>
<gene>
    <name evidence="8" type="ORF">GCM10023116_29280</name>
</gene>
<evidence type="ECO:0000256" key="5">
    <source>
        <dbReference type="ARBA" id="ARBA00022989"/>
    </source>
</evidence>
<dbReference type="PANTHER" id="PTHR42770:SF15">
    <property type="entry name" value="GLUTAMATE_GAMMA-AMINOBUTYRATE ANTIPORTER-RELATED"/>
    <property type="match status" value="1"/>
</dbReference>
<keyword evidence="3" id="KW-1003">Cell membrane</keyword>
<comment type="subcellular location">
    <subcellularLocation>
        <location evidence="1">Cell membrane</location>
        <topology evidence="1">Multi-pass membrane protein</topology>
    </subcellularLocation>
</comment>
<evidence type="ECO:0000256" key="7">
    <source>
        <dbReference type="SAM" id="Phobius"/>
    </source>
</evidence>
<sequence length="463" mass="50273">MPAVRRLTRRDITLFTISAILTIDGLAAAAAIGIQSLTWWLLSFLCFAIPYALISVELGTCRPSRGGIVHWVKQAFGPRWAARTSWLYWINVALWMPAVFIMMTGVFAQLFWPDMPLSVQIILALVATWVAVAICCLSLDTGKWVPNIGACCKILIVLLLGIGGVITALLDGIANEITLTTLMPQWDEGLQFFPVIIFSMVGFDLVCCAGDEMEDPRRDLPVSMMAAGVIITVLYLFAVFGMLVALPVDEIGLISGLLATLERLFAPLPGSDWLIILLGLLALFSFVSNIVTWSLGSNRAAAEAAHDGELPAVFGIEHPRHGTPLGASLLTGVVSSAAIILYGFMAGSAEQLYWGLFSFASLILLLPYLLLFPAYRVLKKQDGHNPDGWQLPDNPWLVRLVTVLPLLFTAQAAVFFVLPPGRFDIPHTLSTLLGLVIVIGIGEWVCRNEASPAKEVLGECAVD</sequence>
<dbReference type="PANTHER" id="PTHR42770">
    <property type="entry name" value="AMINO ACID TRANSPORTER-RELATED"/>
    <property type="match status" value="1"/>
</dbReference>
<evidence type="ECO:0000256" key="3">
    <source>
        <dbReference type="ARBA" id="ARBA00022475"/>
    </source>
</evidence>
<feature type="transmembrane region" description="Helical" evidence="7">
    <location>
        <begin position="117"/>
        <end position="139"/>
    </location>
</feature>
<evidence type="ECO:0000313" key="8">
    <source>
        <dbReference type="EMBL" id="GAA4650645.1"/>
    </source>
</evidence>
<dbReference type="Gene3D" id="1.20.1740.10">
    <property type="entry name" value="Amino acid/polyamine transporter I"/>
    <property type="match status" value="1"/>
</dbReference>
<dbReference type="EMBL" id="BAABFL010000411">
    <property type="protein sequence ID" value="GAA4650645.1"/>
    <property type="molecule type" value="Genomic_DNA"/>
</dbReference>
<reference evidence="9" key="1">
    <citation type="journal article" date="2019" name="Int. J. Syst. Evol. Microbiol.">
        <title>The Global Catalogue of Microorganisms (GCM) 10K type strain sequencing project: providing services to taxonomists for standard genome sequencing and annotation.</title>
        <authorList>
            <consortium name="The Broad Institute Genomics Platform"/>
            <consortium name="The Broad Institute Genome Sequencing Center for Infectious Disease"/>
            <person name="Wu L."/>
            <person name="Ma J."/>
        </authorList>
    </citation>
    <scope>NUCLEOTIDE SEQUENCE [LARGE SCALE GENOMIC DNA]</scope>
    <source>
        <strain evidence="9">JCM 17805</strain>
    </source>
</reference>
<feature type="transmembrane region" description="Helical" evidence="7">
    <location>
        <begin position="273"/>
        <end position="295"/>
    </location>
</feature>
<dbReference type="PIRSF" id="PIRSF006060">
    <property type="entry name" value="AA_transporter"/>
    <property type="match status" value="1"/>
</dbReference>
<keyword evidence="6 7" id="KW-0472">Membrane</keyword>
<feature type="transmembrane region" description="Helical" evidence="7">
    <location>
        <begin position="222"/>
        <end position="246"/>
    </location>
</feature>
<evidence type="ECO:0000313" key="9">
    <source>
        <dbReference type="Proteomes" id="UP001500604"/>
    </source>
</evidence>
<feature type="transmembrane region" description="Helical" evidence="7">
    <location>
        <begin position="425"/>
        <end position="446"/>
    </location>
</feature>
<dbReference type="Proteomes" id="UP001500604">
    <property type="component" value="Unassembled WGS sequence"/>
</dbReference>
<name>A0ABP8V6F9_9GAMM</name>